<organism evidence="3 4">
    <name type="scientific">Criibacterium bergeronii</name>
    <dbReference type="NCBI Taxonomy" id="1871336"/>
    <lineage>
        <taxon>Bacteria</taxon>
        <taxon>Bacillati</taxon>
        <taxon>Bacillota</taxon>
        <taxon>Clostridia</taxon>
        <taxon>Peptostreptococcales</taxon>
        <taxon>Filifactoraceae</taxon>
        <taxon>Criibacterium</taxon>
    </lineage>
</organism>
<evidence type="ECO:0000313" key="4">
    <source>
        <dbReference type="Proteomes" id="UP000093352"/>
    </source>
</evidence>
<proteinExistence type="predicted"/>
<feature type="transmembrane region" description="Helical" evidence="1">
    <location>
        <begin position="41"/>
        <end position="61"/>
    </location>
</feature>
<dbReference type="AlphaFoldDB" id="A0A371IPD4"/>
<keyword evidence="1" id="KW-0812">Transmembrane</keyword>
<feature type="domain" description="Peptidase M56" evidence="2">
    <location>
        <begin position="12"/>
        <end position="266"/>
    </location>
</feature>
<sequence length="460" mass="53406">MYLELITVTSLDKSVTSIFMIAMILLVRKNFNLNSNKYANIVLWSILFAYLIIPLNLLLVIDKKNMTGIGQSIFALADSFVYYYEGVIYTLGSVLYTRNRVIVALLLVPYVIYQIVKMTRAVKNSVPIEYDDTMKQCMGLFNIKRKLKIMLNDDIKVPITYGIIEPKIILQSRILADKKLLKYVLIHELIHISKYDIIWSHLKYVVACIYWYNPFVFVTLKYVEDDIEILCDKLVLKKLGITKEHKKEYLESMLKLVEVEDEKNGNISLKLHPTLDRAKILTKYHEKLSGSIVLILVVLLSLLSFTNVWTHDENTVVVDGEPVQYQPVLTSKVEQITNATYDKLNLGVIEPLIQKDVEQYCENVKLEEFGHKGYKLDTSRFMDKSHDDIAIKISDLKSKSDIEYEIIILDQENVIYRDMFYDKVELLVRAEKNSRYEIILRNSSSKSLKYSININSCTKK</sequence>
<name>A0A371IPD4_9FIRM</name>
<comment type="caution">
    <text evidence="3">The sequence shown here is derived from an EMBL/GenBank/DDBJ whole genome shotgun (WGS) entry which is preliminary data.</text>
</comment>
<dbReference type="RefSeq" id="WP_094754339.1">
    <property type="nucleotide sequence ID" value="NZ_MBEW02000001.1"/>
</dbReference>
<dbReference type="EMBL" id="MBEW02000001">
    <property type="protein sequence ID" value="RDY22349.1"/>
    <property type="molecule type" value="Genomic_DNA"/>
</dbReference>
<dbReference type="Pfam" id="PF05569">
    <property type="entry name" value="Peptidase_M56"/>
    <property type="match status" value="1"/>
</dbReference>
<dbReference type="PANTHER" id="PTHR34978">
    <property type="entry name" value="POSSIBLE SENSOR-TRANSDUCER PROTEIN BLAR"/>
    <property type="match status" value="1"/>
</dbReference>
<feature type="transmembrane region" description="Helical" evidence="1">
    <location>
        <begin position="98"/>
        <end position="116"/>
    </location>
</feature>
<keyword evidence="4" id="KW-1185">Reference proteome</keyword>
<evidence type="ECO:0000256" key="1">
    <source>
        <dbReference type="SAM" id="Phobius"/>
    </source>
</evidence>
<evidence type="ECO:0000259" key="2">
    <source>
        <dbReference type="Pfam" id="PF05569"/>
    </source>
</evidence>
<dbReference type="InterPro" id="IPR052173">
    <property type="entry name" value="Beta-lactam_resp_regulator"/>
</dbReference>
<dbReference type="STRING" id="1871336.BBG48_01405"/>
<keyword evidence="1" id="KW-0472">Membrane</keyword>
<dbReference type="InterPro" id="IPR008756">
    <property type="entry name" value="Peptidase_M56"/>
</dbReference>
<dbReference type="CDD" id="cd07341">
    <property type="entry name" value="M56_BlaR1_MecR1_like"/>
    <property type="match status" value="1"/>
</dbReference>
<dbReference type="PANTHER" id="PTHR34978:SF3">
    <property type="entry name" value="SLR0241 PROTEIN"/>
    <property type="match status" value="1"/>
</dbReference>
<dbReference type="Proteomes" id="UP000093352">
    <property type="component" value="Unassembled WGS sequence"/>
</dbReference>
<accession>A0A371IPD4</accession>
<evidence type="ECO:0000313" key="3">
    <source>
        <dbReference type="EMBL" id="RDY22349.1"/>
    </source>
</evidence>
<gene>
    <name evidence="3" type="ORF">BBG48_001135</name>
</gene>
<keyword evidence="1" id="KW-1133">Transmembrane helix</keyword>
<feature type="transmembrane region" description="Helical" evidence="1">
    <location>
        <begin position="288"/>
        <end position="309"/>
    </location>
</feature>
<protein>
    <recommendedName>
        <fullName evidence="2">Peptidase M56 domain-containing protein</fullName>
    </recommendedName>
</protein>
<reference evidence="3 4" key="1">
    <citation type="journal article" date="2016" name="Genome Announc.">
        <title>Draft Genome Sequence of Criibacterium bergeronii gen. nov., sp. nov., Strain CCRI-22567T, Isolated from a Vaginal Sample from a Woman with Bacterial Vaginosis.</title>
        <authorList>
            <person name="Maheux A.F."/>
            <person name="Berube E."/>
            <person name="Boudreau D.K."/>
            <person name="Raymond F."/>
            <person name="Corbeil J."/>
            <person name="Roy P.H."/>
            <person name="Boissinot M."/>
            <person name="Omar R.F."/>
        </authorList>
    </citation>
    <scope>NUCLEOTIDE SEQUENCE [LARGE SCALE GENOMIC DNA]</scope>
    <source>
        <strain evidence="3 4">CCRI-22567</strain>
    </source>
</reference>